<evidence type="ECO:0000256" key="8">
    <source>
        <dbReference type="ARBA" id="ARBA00048141"/>
    </source>
</evidence>
<feature type="binding site" evidence="9">
    <location>
        <position position="63"/>
    </location>
    <ligand>
        <name>substrate</name>
    </ligand>
</feature>
<feature type="binding site" evidence="9">
    <location>
        <begin position="41"/>
        <end position="42"/>
    </location>
    <ligand>
        <name>substrate</name>
    </ligand>
</feature>
<dbReference type="Proteomes" id="UP000625780">
    <property type="component" value="Unassembled WGS sequence"/>
</dbReference>
<evidence type="ECO:0000256" key="1">
    <source>
        <dbReference type="ARBA" id="ARBA00004828"/>
    </source>
</evidence>
<dbReference type="Pfam" id="PF00696">
    <property type="entry name" value="AA_kinase"/>
    <property type="match status" value="1"/>
</dbReference>
<evidence type="ECO:0000259" key="10">
    <source>
        <dbReference type="Pfam" id="PF00696"/>
    </source>
</evidence>
<evidence type="ECO:0000256" key="3">
    <source>
        <dbReference type="ARBA" id="ARBA00022605"/>
    </source>
</evidence>
<dbReference type="CDD" id="cd04238">
    <property type="entry name" value="AAK_NAGK-like"/>
    <property type="match status" value="1"/>
</dbReference>
<gene>
    <name evidence="9 11" type="primary">argB</name>
    <name evidence="11" type="ORF">GCM10011361_19760</name>
</gene>
<keyword evidence="9" id="KW-0963">Cytoplasm</keyword>
<dbReference type="GO" id="GO:0016301">
    <property type="term" value="F:kinase activity"/>
    <property type="evidence" value="ECO:0007669"/>
    <property type="project" value="UniProtKB-KW"/>
</dbReference>
<comment type="similarity">
    <text evidence="9">Belongs to the acetylglutamate kinase family. ArgB subfamily.</text>
</comment>
<comment type="caution">
    <text evidence="11">The sequence shown here is derived from an EMBL/GenBank/DDBJ whole genome shotgun (WGS) entry which is preliminary data.</text>
</comment>
<feature type="site" description="Transition state stabilizer" evidence="9">
    <location>
        <position position="9"/>
    </location>
</feature>
<keyword evidence="3 9" id="KW-0028">Amino-acid biosynthesis</keyword>
<organism evidence="11 12">
    <name type="scientific">Muriicola marianensis</name>
    <dbReference type="NCBI Taxonomy" id="1324801"/>
    <lineage>
        <taxon>Bacteria</taxon>
        <taxon>Pseudomonadati</taxon>
        <taxon>Bacteroidota</taxon>
        <taxon>Flavobacteriia</taxon>
        <taxon>Flavobacteriales</taxon>
        <taxon>Flavobacteriaceae</taxon>
        <taxon>Muriicola</taxon>
    </lineage>
</organism>
<evidence type="ECO:0000256" key="2">
    <source>
        <dbReference type="ARBA" id="ARBA00022571"/>
    </source>
</evidence>
<evidence type="ECO:0000256" key="7">
    <source>
        <dbReference type="ARBA" id="ARBA00022840"/>
    </source>
</evidence>
<dbReference type="EC" id="2.7.2.8" evidence="9"/>
<comment type="subcellular location">
    <subcellularLocation>
        <location evidence="9">Cytoplasm</location>
    </subcellularLocation>
</comment>
<dbReference type="PANTHER" id="PTHR23342:SF0">
    <property type="entry name" value="N-ACETYLGLUTAMATE SYNTHASE, MITOCHONDRIAL"/>
    <property type="match status" value="1"/>
</dbReference>
<keyword evidence="12" id="KW-1185">Reference proteome</keyword>
<dbReference type="InterPro" id="IPR037528">
    <property type="entry name" value="ArgB"/>
</dbReference>
<comment type="pathway">
    <text evidence="1 9">Amino-acid biosynthesis; L-arginine biosynthesis; N(2)-acetyl-L-ornithine from L-glutamate: step 2/4.</text>
</comment>
<evidence type="ECO:0000313" key="12">
    <source>
        <dbReference type="Proteomes" id="UP000625780"/>
    </source>
</evidence>
<dbReference type="HAMAP" id="MF_00082">
    <property type="entry name" value="ArgB"/>
    <property type="match status" value="1"/>
</dbReference>
<comment type="catalytic activity">
    <reaction evidence="8 9">
        <text>N-acetyl-L-glutamate + ATP = N-acetyl-L-glutamyl 5-phosphate + ADP</text>
        <dbReference type="Rhea" id="RHEA:14629"/>
        <dbReference type="ChEBI" id="CHEBI:30616"/>
        <dbReference type="ChEBI" id="CHEBI:44337"/>
        <dbReference type="ChEBI" id="CHEBI:57936"/>
        <dbReference type="ChEBI" id="CHEBI:456216"/>
        <dbReference type="EC" id="2.7.2.8"/>
    </reaction>
</comment>
<dbReference type="SUPFAM" id="SSF53633">
    <property type="entry name" value="Carbamate kinase-like"/>
    <property type="match status" value="1"/>
</dbReference>
<dbReference type="InterPro" id="IPR001048">
    <property type="entry name" value="Asp/Glu/Uridylate_kinase"/>
</dbReference>
<keyword evidence="7 9" id="KW-0067">ATP-binding</keyword>
<reference evidence="12" key="1">
    <citation type="journal article" date="2019" name="Int. J. Syst. Evol. Microbiol.">
        <title>The Global Catalogue of Microorganisms (GCM) 10K type strain sequencing project: providing services to taxonomists for standard genome sequencing and annotation.</title>
        <authorList>
            <consortium name="The Broad Institute Genomics Platform"/>
            <consortium name="The Broad Institute Genome Sequencing Center for Infectious Disease"/>
            <person name="Wu L."/>
            <person name="Ma J."/>
        </authorList>
    </citation>
    <scope>NUCLEOTIDE SEQUENCE [LARGE SCALE GENOMIC DNA]</scope>
    <source>
        <strain evidence="12">CGMCC 1.12606</strain>
    </source>
</reference>
<evidence type="ECO:0000256" key="6">
    <source>
        <dbReference type="ARBA" id="ARBA00022777"/>
    </source>
</evidence>
<comment type="function">
    <text evidence="9">Catalyzes the ATP-dependent phosphorylation of N-acetyl-L-glutamate.</text>
</comment>
<accession>A0ABQ1QZV2</accession>
<dbReference type="PANTHER" id="PTHR23342">
    <property type="entry name" value="N-ACETYLGLUTAMATE SYNTHASE"/>
    <property type="match status" value="1"/>
</dbReference>
<dbReference type="NCBIfam" id="TIGR00761">
    <property type="entry name" value="argB"/>
    <property type="match status" value="1"/>
</dbReference>
<proteinExistence type="inferred from homology"/>
<keyword evidence="4 9" id="KW-0808">Transferase</keyword>
<keyword evidence="6 9" id="KW-0418">Kinase</keyword>
<feature type="domain" description="Aspartate/glutamate/uridylate kinase" evidence="10">
    <location>
        <begin position="6"/>
        <end position="243"/>
    </location>
</feature>
<feature type="site" description="Transition state stabilizer" evidence="9">
    <location>
        <position position="224"/>
    </location>
</feature>
<sequence length="259" mass="28017">MKPSLSVIKIGGNVIENQTELNRFLKLFATVEGPKILVHGGGKKATRLGEKLGIKTTMVNGRRITDKDSLEVAVMVYAGLINKSIVSQLQAQDCNAIGLSGADAGIIQAVKRPSAPIDFGFVGDIVSVHTNALRTFLSSGLVPVFCALTHDEKGQMLNTNADTIASELAIALSRDYSTTLYYCFEKSGVLSDVSNDHSVIPHINKQTYYSLIKEQTIGEGMLPKLENCFHALDHSVHKVCVGNINMLQTKPSPFTTLTL</sequence>
<protein>
    <recommendedName>
        <fullName evidence="9">Acetylglutamate kinase</fullName>
        <ecNumber evidence="9">2.7.2.8</ecNumber>
    </recommendedName>
    <alternativeName>
        <fullName evidence="9">N-acetyl-L-glutamate 5-phosphotransferase</fullName>
    </alternativeName>
    <alternativeName>
        <fullName evidence="9">NAG kinase</fullName>
        <shortName evidence="9">NAGK</shortName>
    </alternativeName>
</protein>
<evidence type="ECO:0000256" key="9">
    <source>
        <dbReference type="HAMAP-Rule" id="MF_00082"/>
    </source>
</evidence>
<evidence type="ECO:0000256" key="5">
    <source>
        <dbReference type="ARBA" id="ARBA00022741"/>
    </source>
</evidence>
<dbReference type="EMBL" id="BMFH01000001">
    <property type="protein sequence ID" value="GGD53134.1"/>
    <property type="molecule type" value="Genomic_DNA"/>
</dbReference>
<feature type="binding site" evidence="9">
    <location>
        <position position="158"/>
    </location>
    <ligand>
        <name>substrate</name>
    </ligand>
</feature>
<name>A0ABQ1QZV2_9FLAO</name>
<keyword evidence="2 9" id="KW-0055">Arginine biosynthesis</keyword>
<dbReference type="InterPro" id="IPR036393">
    <property type="entry name" value="AceGlu_kinase-like_sf"/>
</dbReference>
<evidence type="ECO:0000256" key="4">
    <source>
        <dbReference type="ARBA" id="ARBA00022679"/>
    </source>
</evidence>
<dbReference type="Gene3D" id="3.40.1160.10">
    <property type="entry name" value="Acetylglutamate kinase-like"/>
    <property type="match status" value="1"/>
</dbReference>
<dbReference type="InterPro" id="IPR004662">
    <property type="entry name" value="AcgluKinase_fam"/>
</dbReference>
<dbReference type="PIRSF" id="PIRSF000728">
    <property type="entry name" value="NAGK"/>
    <property type="match status" value="1"/>
</dbReference>
<keyword evidence="5 9" id="KW-0547">Nucleotide-binding</keyword>
<evidence type="ECO:0000313" key="11">
    <source>
        <dbReference type="EMBL" id="GGD53134.1"/>
    </source>
</evidence>
<dbReference type="RefSeq" id="WP_188370508.1">
    <property type="nucleotide sequence ID" value="NZ_BMFH01000001.1"/>
</dbReference>